<gene>
    <name evidence="2" type="ORF">AtDm6_2395</name>
</gene>
<dbReference type="Proteomes" id="UP000029448">
    <property type="component" value="Unassembled WGS sequence"/>
</dbReference>
<accession>A0A094YP43</accession>
<comment type="caution">
    <text evidence="2">The sequence shown here is derived from an EMBL/GenBank/DDBJ whole genome shotgun (WGS) entry which is preliminary data.</text>
</comment>
<reference evidence="2 3" key="1">
    <citation type="submission" date="2014-06" db="EMBL/GenBank/DDBJ databases">
        <title>Functional and comparative genomic analyses of the Drosophila gut microbiota identify candidate symbiosis factors.</title>
        <authorList>
            <person name="Newell P.D."/>
            <person name="Chaston J.M."/>
            <person name="Douglas A.E."/>
        </authorList>
    </citation>
    <scope>NUCLEOTIDE SEQUENCE [LARGE SCALE GENOMIC DNA]</scope>
    <source>
        <strain evidence="2 3">DmCS_006</strain>
    </source>
</reference>
<feature type="compositionally biased region" description="Polar residues" evidence="1">
    <location>
        <begin position="36"/>
        <end position="48"/>
    </location>
</feature>
<dbReference type="PATRIC" id="fig|104102.7.peg.2370"/>
<evidence type="ECO:0000313" key="2">
    <source>
        <dbReference type="EMBL" id="KGB22384.1"/>
    </source>
</evidence>
<dbReference type="STRING" id="104102.AtDm6_2395"/>
<keyword evidence="3" id="KW-1185">Reference proteome</keyword>
<organism evidence="2 3">
    <name type="scientific">Acetobacter tropicalis</name>
    <dbReference type="NCBI Taxonomy" id="104102"/>
    <lineage>
        <taxon>Bacteria</taxon>
        <taxon>Pseudomonadati</taxon>
        <taxon>Pseudomonadota</taxon>
        <taxon>Alphaproteobacteria</taxon>
        <taxon>Acetobacterales</taxon>
        <taxon>Acetobacteraceae</taxon>
        <taxon>Acetobacter</taxon>
    </lineage>
</organism>
<proteinExistence type="predicted"/>
<name>A0A094YP43_9PROT</name>
<dbReference type="EMBL" id="JOKM01000079">
    <property type="protein sequence ID" value="KGB22384.1"/>
    <property type="molecule type" value="Genomic_DNA"/>
</dbReference>
<dbReference type="AlphaFoldDB" id="A0A094YP43"/>
<protein>
    <submittedName>
        <fullName evidence="2">Uncharacterized protein</fullName>
    </submittedName>
</protein>
<evidence type="ECO:0000256" key="1">
    <source>
        <dbReference type="SAM" id="MobiDB-lite"/>
    </source>
</evidence>
<feature type="region of interest" description="Disordered" evidence="1">
    <location>
        <begin position="21"/>
        <end position="48"/>
    </location>
</feature>
<sequence length="48" mass="5390">MLDGRQNSYLTDEKNRAFIFSASQRPGGHRPDRVLKSQTSPQAGQPVF</sequence>
<evidence type="ECO:0000313" key="3">
    <source>
        <dbReference type="Proteomes" id="UP000029448"/>
    </source>
</evidence>